<organism evidence="2 3">
    <name type="scientific">Clostridium aestuarii</name>
    <dbReference type="NCBI Taxonomy" id="338193"/>
    <lineage>
        <taxon>Bacteria</taxon>
        <taxon>Bacillati</taxon>
        <taxon>Bacillota</taxon>
        <taxon>Clostridia</taxon>
        <taxon>Eubacteriales</taxon>
        <taxon>Clostridiaceae</taxon>
        <taxon>Clostridium</taxon>
    </lineage>
</organism>
<evidence type="ECO:0000256" key="1">
    <source>
        <dbReference type="SAM" id="Phobius"/>
    </source>
</evidence>
<sequence>MEKFKNYGLWVSIFAFIPMVLEAFGLDILPGNYDQLVNAFLTILVLAGIISNPEKGKGYLDDKNKEFKR</sequence>
<keyword evidence="1" id="KW-1133">Transmembrane helix</keyword>
<protein>
    <submittedName>
        <fullName evidence="2">Holin</fullName>
    </submittedName>
</protein>
<feature type="transmembrane region" description="Helical" evidence="1">
    <location>
        <begin position="35"/>
        <end position="53"/>
    </location>
</feature>
<accession>A0ABT4CYG5</accession>
<evidence type="ECO:0000313" key="2">
    <source>
        <dbReference type="EMBL" id="MCY6484014.1"/>
    </source>
</evidence>
<comment type="caution">
    <text evidence="2">The sequence shown here is derived from an EMBL/GenBank/DDBJ whole genome shotgun (WGS) entry which is preliminary data.</text>
</comment>
<evidence type="ECO:0000313" key="3">
    <source>
        <dbReference type="Proteomes" id="UP001078443"/>
    </source>
</evidence>
<name>A0ABT4CYG5_9CLOT</name>
<keyword evidence="3" id="KW-1185">Reference proteome</keyword>
<dbReference type="EMBL" id="JAPQER010000002">
    <property type="protein sequence ID" value="MCY6484014.1"/>
    <property type="molecule type" value="Genomic_DNA"/>
</dbReference>
<dbReference type="Proteomes" id="UP001078443">
    <property type="component" value="Unassembled WGS sequence"/>
</dbReference>
<gene>
    <name evidence="2" type="ORF">OW763_06575</name>
</gene>
<dbReference type="RefSeq" id="WP_268040285.1">
    <property type="nucleotide sequence ID" value="NZ_JAPQER010000002.1"/>
</dbReference>
<keyword evidence="1" id="KW-0472">Membrane</keyword>
<keyword evidence="1" id="KW-0812">Transmembrane</keyword>
<proteinExistence type="predicted"/>
<reference evidence="2" key="1">
    <citation type="submission" date="2022-12" db="EMBL/GenBank/DDBJ databases">
        <authorList>
            <person name="Wang J."/>
        </authorList>
    </citation>
    <scope>NUCLEOTIDE SEQUENCE</scope>
    <source>
        <strain evidence="2">HY-45-18</strain>
    </source>
</reference>
<feature type="transmembrane region" description="Helical" evidence="1">
    <location>
        <begin position="7"/>
        <end position="29"/>
    </location>
</feature>